<dbReference type="Proteomes" id="UP000000305">
    <property type="component" value="Unassembled WGS sequence"/>
</dbReference>
<dbReference type="EMBL" id="GL732579">
    <property type="protein sequence ID" value="EFX74911.1"/>
    <property type="molecule type" value="Genomic_DNA"/>
</dbReference>
<dbReference type="AlphaFoldDB" id="E9H005"/>
<name>E9H005_DAPPU</name>
<dbReference type="InParanoid" id="E9H005"/>
<evidence type="ECO:0000313" key="1">
    <source>
        <dbReference type="EMBL" id="EFX74911.1"/>
    </source>
</evidence>
<dbReference type="PANTHER" id="PTHR46670:SF3">
    <property type="entry name" value="ENDONUCLEASE_EXONUCLEASE_PHOSPHATASE DOMAIN-CONTAINING PROTEIN"/>
    <property type="match status" value="1"/>
</dbReference>
<sequence>MTAAIAPLALNRHSSCFRLTDFVYKTLRNFRLLLRCPTRRSYRGGRTRRRWGNSLYSNLALINACSINSNCKLNNDFISTSSIDVLAVTESWLSGDDGDNDLRAMCSAGYSFVHRSRGIRGGGIALIFNSMMSA</sequence>
<dbReference type="KEGG" id="dpx:DAPPUDRAFT_323868"/>
<dbReference type="OrthoDB" id="6287244at2759"/>
<organism evidence="1 2">
    <name type="scientific">Daphnia pulex</name>
    <name type="common">Water flea</name>
    <dbReference type="NCBI Taxonomy" id="6669"/>
    <lineage>
        <taxon>Eukaryota</taxon>
        <taxon>Metazoa</taxon>
        <taxon>Ecdysozoa</taxon>
        <taxon>Arthropoda</taxon>
        <taxon>Crustacea</taxon>
        <taxon>Branchiopoda</taxon>
        <taxon>Diplostraca</taxon>
        <taxon>Cladocera</taxon>
        <taxon>Anomopoda</taxon>
        <taxon>Daphniidae</taxon>
        <taxon>Daphnia</taxon>
    </lineage>
</organism>
<evidence type="ECO:0000313" key="2">
    <source>
        <dbReference type="Proteomes" id="UP000000305"/>
    </source>
</evidence>
<proteinExistence type="predicted"/>
<dbReference type="PANTHER" id="PTHR46670">
    <property type="entry name" value="ENDO/EXONUCLEASE/PHOSPHATASE DOMAIN-CONTAINING PROTEIN"/>
    <property type="match status" value="1"/>
</dbReference>
<keyword evidence="2" id="KW-1185">Reference proteome</keyword>
<dbReference type="HOGENOM" id="CLU_1898347_0_0_1"/>
<gene>
    <name evidence="1" type="ORF">DAPPUDRAFT_323868</name>
</gene>
<reference evidence="1 2" key="1">
    <citation type="journal article" date="2011" name="Science">
        <title>The ecoresponsive genome of Daphnia pulex.</title>
        <authorList>
            <person name="Colbourne J.K."/>
            <person name="Pfrender M.E."/>
            <person name="Gilbert D."/>
            <person name="Thomas W.K."/>
            <person name="Tucker A."/>
            <person name="Oakley T.H."/>
            <person name="Tokishita S."/>
            <person name="Aerts A."/>
            <person name="Arnold G.J."/>
            <person name="Basu M.K."/>
            <person name="Bauer D.J."/>
            <person name="Caceres C.E."/>
            <person name="Carmel L."/>
            <person name="Casola C."/>
            <person name="Choi J.H."/>
            <person name="Detter J.C."/>
            <person name="Dong Q."/>
            <person name="Dusheyko S."/>
            <person name="Eads B.D."/>
            <person name="Frohlich T."/>
            <person name="Geiler-Samerotte K.A."/>
            <person name="Gerlach D."/>
            <person name="Hatcher P."/>
            <person name="Jogdeo S."/>
            <person name="Krijgsveld J."/>
            <person name="Kriventseva E.V."/>
            <person name="Kultz D."/>
            <person name="Laforsch C."/>
            <person name="Lindquist E."/>
            <person name="Lopez J."/>
            <person name="Manak J.R."/>
            <person name="Muller J."/>
            <person name="Pangilinan J."/>
            <person name="Patwardhan R.P."/>
            <person name="Pitluck S."/>
            <person name="Pritham E.J."/>
            <person name="Rechtsteiner A."/>
            <person name="Rho M."/>
            <person name="Rogozin I.B."/>
            <person name="Sakarya O."/>
            <person name="Salamov A."/>
            <person name="Schaack S."/>
            <person name="Shapiro H."/>
            <person name="Shiga Y."/>
            <person name="Skalitzky C."/>
            <person name="Smith Z."/>
            <person name="Souvorov A."/>
            <person name="Sung W."/>
            <person name="Tang Z."/>
            <person name="Tsuchiya D."/>
            <person name="Tu H."/>
            <person name="Vos H."/>
            <person name="Wang M."/>
            <person name="Wolf Y.I."/>
            <person name="Yamagata H."/>
            <person name="Yamada T."/>
            <person name="Ye Y."/>
            <person name="Shaw J.R."/>
            <person name="Andrews J."/>
            <person name="Crease T.J."/>
            <person name="Tang H."/>
            <person name="Lucas S.M."/>
            <person name="Robertson H.M."/>
            <person name="Bork P."/>
            <person name="Koonin E.V."/>
            <person name="Zdobnov E.M."/>
            <person name="Grigoriev I.V."/>
            <person name="Lynch M."/>
            <person name="Boore J.L."/>
        </authorList>
    </citation>
    <scope>NUCLEOTIDE SEQUENCE [LARGE SCALE GENOMIC DNA]</scope>
</reference>
<protein>
    <recommendedName>
        <fullName evidence="3">Endonuclease/exonuclease/phosphatase domain-containing protein</fullName>
    </recommendedName>
</protein>
<accession>E9H005</accession>
<evidence type="ECO:0008006" key="3">
    <source>
        <dbReference type="Google" id="ProtNLM"/>
    </source>
</evidence>